<keyword evidence="1" id="KW-0808">Transferase</keyword>
<dbReference type="AlphaFoldDB" id="A0AAN4Z0J4"/>
<evidence type="ECO:0000313" key="7">
    <source>
        <dbReference type="Proteomes" id="UP001328107"/>
    </source>
</evidence>
<dbReference type="PANTHER" id="PTHR11042">
    <property type="entry name" value="EUKARYOTIC TRANSLATION INITIATION FACTOR 2-ALPHA KINASE EIF2-ALPHA KINASE -RELATED"/>
    <property type="match status" value="1"/>
</dbReference>
<dbReference type="GO" id="GO:0005737">
    <property type="term" value="C:cytoplasm"/>
    <property type="evidence" value="ECO:0007669"/>
    <property type="project" value="TreeGrafter"/>
</dbReference>
<name>A0AAN4Z0J4_9BILA</name>
<keyword evidence="4" id="KW-0067">ATP-binding</keyword>
<feature type="domain" description="Protein kinase" evidence="5">
    <location>
        <begin position="1"/>
        <end position="80"/>
    </location>
</feature>
<feature type="non-terminal residue" evidence="6">
    <location>
        <position position="106"/>
    </location>
</feature>
<dbReference type="PANTHER" id="PTHR11042:SF91">
    <property type="entry name" value="EUKARYOTIC TRANSLATION INITIATION FACTOR 2-ALPHA KINASE"/>
    <property type="match status" value="1"/>
</dbReference>
<dbReference type="InterPro" id="IPR050339">
    <property type="entry name" value="CC_SR_Kinase"/>
</dbReference>
<evidence type="ECO:0000259" key="5">
    <source>
        <dbReference type="PROSITE" id="PS50011"/>
    </source>
</evidence>
<dbReference type="GO" id="GO:0005634">
    <property type="term" value="C:nucleus"/>
    <property type="evidence" value="ECO:0007669"/>
    <property type="project" value="TreeGrafter"/>
</dbReference>
<evidence type="ECO:0000256" key="4">
    <source>
        <dbReference type="ARBA" id="ARBA00022840"/>
    </source>
</evidence>
<dbReference type="InterPro" id="IPR011009">
    <property type="entry name" value="Kinase-like_dom_sf"/>
</dbReference>
<feature type="non-terminal residue" evidence="6">
    <location>
        <position position="1"/>
    </location>
</feature>
<protein>
    <recommendedName>
        <fullName evidence="5">Protein kinase domain-containing protein</fullName>
    </recommendedName>
</protein>
<sequence length="106" mass="12222">KSFISRYNAKSDVFTLGLILTELCVVMDYDQKMEVFNNFRCGKPNDVFADDETDSLVKKLTDMDSKRRPTCKAMLSDRFFALNAGFFETAHFTKALTTSSRFLNFF</sequence>
<evidence type="ECO:0000256" key="1">
    <source>
        <dbReference type="ARBA" id="ARBA00022679"/>
    </source>
</evidence>
<reference evidence="7" key="1">
    <citation type="submission" date="2022-10" db="EMBL/GenBank/DDBJ databases">
        <title>Genome assembly of Pristionchus species.</title>
        <authorList>
            <person name="Yoshida K."/>
            <person name="Sommer R.J."/>
        </authorList>
    </citation>
    <scope>NUCLEOTIDE SEQUENCE [LARGE SCALE GENOMIC DNA]</scope>
    <source>
        <strain evidence="7">RS5460</strain>
    </source>
</reference>
<dbReference type="GO" id="GO:0004694">
    <property type="term" value="F:eukaryotic translation initiation factor 2alpha kinase activity"/>
    <property type="evidence" value="ECO:0007669"/>
    <property type="project" value="TreeGrafter"/>
</dbReference>
<gene>
    <name evidence="6" type="ORF">PMAYCL1PPCAC_01299</name>
</gene>
<keyword evidence="2" id="KW-0547">Nucleotide-binding</keyword>
<dbReference type="PROSITE" id="PS50011">
    <property type="entry name" value="PROTEIN_KINASE_DOM"/>
    <property type="match status" value="1"/>
</dbReference>
<proteinExistence type="predicted"/>
<dbReference type="InterPro" id="IPR000719">
    <property type="entry name" value="Prot_kinase_dom"/>
</dbReference>
<dbReference type="GO" id="GO:0005524">
    <property type="term" value="F:ATP binding"/>
    <property type="evidence" value="ECO:0007669"/>
    <property type="project" value="UniProtKB-KW"/>
</dbReference>
<evidence type="ECO:0000313" key="6">
    <source>
        <dbReference type="EMBL" id="GMR31104.1"/>
    </source>
</evidence>
<dbReference type="Proteomes" id="UP001328107">
    <property type="component" value="Unassembled WGS sequence"/>
</dbReference>
<accession>A0AAN4Z0J4</accession>
<evidence type="ECO:0000256" key="2">
    <source>
        <dbReference type="ARBA" id="ARBA00022741"/>
    </source>
</evidence>
<dbReference type="Gene3D" id="1.10.510.10">
    <property type="entry name" value="Transferase(Phosphotransferase) domain 1"/>
    <property type="match status" value="1"/>
</dbReference>
<dbReference type="EMBL" id="BTRK01000001">
    <property type="protein sequence ID" value="GMR31104.1"/>
    <property type="molecule type" value="Genomic_DNA"/>
</dbReference>
<keyword evidence="3" id="KW-0418">Kinase</keyword>
<organism evidence="6 7">
    <name type="scientific">Pristionchus mayeri</name>
    <dbReference type="NCBI Taxonomy" id="1317129"/>
    <lineage>
        <taxon>Eukaryota</taxon>
        <taxon>Metazoa</taxon>
        <taxon>Ecdysozoa</taxon>
        <taxon>Nematoda</taxon>
        <taxon>Chromadorea</taxon>
        <taxon>Rhabditida</taxon>
        <taxon>Rhabditina</taxon>
        <taxon>Diplogasteromorpha</taxon>
        <taxon>Diplogasteroidea</taxon>
        <taxon>Neodiplogasteridae</taxon>
        <taxon>Pristionchus</taxon>
    </lineage>
</organism>
<comment type="caution">
    <text evidence="6">The sequence shown here is derived from an EMBL/GenBank/DDBJ whole genome shotgun (WGS) entry which is preliminary data.</text>
</comment>
<evidence type="ECO:0000256" key="3">
    <source>
        <dbReference type="ARBA" id="ARBA00022777"/>
    </source>
</evidence>
<dbReference type="SUPFAM" id="SSF56112">
    <property type="entry name" value="Protein kinase-like (PK-like)"/>
    <property type="match status" value="1"/>
</dbReference>
<keyword evidence="7" id="KW-1185">Reference proteome</keyword>